<dbReference type="Gene3D" id="3.80.10.10">
    <property type="entry name" value="Ribonuclease Inhibitor"/>
    <property type="match status" value="1"/>
</dbReference>
<dbReference type="GO" id="GO:0003723">
    <property type="term" value="F:RNA binding"/>
    <property type="evidence" value="ECO:0007669"/>
    <property type="project" value="InterPro"/>
</dbReference>
<dbReference type="InterPro" id="IPR012677">
    <property type="entry name" value="Nucleotide-bd_a/b_plait_sf"/>
</dbReference>
<dbReference type="InterPro" id="IPR032675">
    <property type="entry name" value="LRR_dom_sf"/>
</dbReference>
<keyword evidence="5" id="KW-0677">Repeat</keyword>
<dbReference type="Proteomes" id="UP000070412">
    <property type="component" value="Unassembled WGS sequence"/>
</dbReference>
<dbReference type="Pfam" id="PF24048">
    <property type="entry name" value="LRR_NXF1-5"/>
    <property type="match status" value="1"/>
</dbReference>
<dbReference type="PANTHER" id="PTHR10662:SF22">
    <property type="entry name" value="NUCLEAR RNA EXPORT FACTOR 1"/>
    <property type="match status" value="1"/>
</dbReference>
<dbReference type="PANTHER" id="PTHR10662">
    <property type="entry name" value="NUCLEAR RNA EXPORT FACTOR"/>
    <property type="match status" value="1"/>
</dbReference>
<dbReference type="GO" id="GO:0005654">
    <property type="term" value="C:nucleoplasm"/>
    <property type="evidence" value="ECO:0007669"/>
    <property type="project" value="UniProtKB-SubCell"/>
</dbReference>
<feature type="compositionally biased region" description="Basic and acidic residues" evidence="8">
    <location>
        <begin position="7"/>
        <end position="28"/>
    </location>
</feature>
<dbReference type="InterPro" id="IPR009060">
    <property type="entry name" value="UBA-like_sf"/>
</dbReference>
<reference evidence="11" key="2">
    <citation type="submission" date="2020-01" db="EMBL/GenBank/DDBJ databases">
        <authorList>
            <person name="Korhonen P.K.K."/>
            <person name="Guangxu M.G."/>
            <person name="Wang T.W."/>
            <person name="Stroehlein A.J.S."/>
            <person name="Young N.D."/>
            <person name="Ang C.-S.A."/>
            <person name="Fernando D.W.F."/>
            <person name="Lu H.L."/>
            <person name="Taylor S.T."/>
            <person name="Ehtesham M.E.M."/>
            <person name="Najaraj S.H.N."/>
            <person name="Harsha G.H.G."/>
            <person name="Madugundu A.M."/>
            <person name="Renuse S.R."/>
            <person name="Holt D.H."/>
            <person name="Pandey A.P."/>
            <person name="Papenfuss A.P."/>
            <person name="Gasser R.B.G."/>
            <person name="Fischer K.F."/>
        </authorList>
    </citation>
    <scope>NUCLEOTIDE SEQUENCE</scope>
    <source>
        <strain evidence="11">SSS_KF_BRIS2020</strain>
    </source>
</reference>
<dbReference type="OrthoDB" id="25872at2759"/>
<feature type="compositionally biased region" description="Polar residues" evidence="8">
    <location>
        <begin position="31"/>
        <end position="43"/>
    </location>
</feature>
<dbReference type="InterPro" id="IPR018222">
    <property type="entry name" value="Nuclear_transport_factor_2_euk"/>
</dbReference>
<reference evidence="13" key="1">
    <citation type="journal article" date="2020" name="PLoS Negl. Trop. Dis.">
        <title>High-quality nuclear genome for Sarcoptes scabiei-A critical resource for a neglected parasite.</title>
        <authorList>
            <person name="Korhonen P.K."/>
            <person name="Gasser R.B."/>
            <person name="Ma G."/>
            <person name="Wang T."/>
            <person name="Stroehlein A.J."/>
            <person name="Young N.D."/>
            <person name="Ang C.S."/>
            <person name="Fernando D.D."/>
            <person name="Lu H.C."/>
            <person name="Taylor S."/>
            <person name="Reynolds S.L."/>
            <person name="Mofiz E."/>
            <person name="Najaraj S.H."/>
            <person name="Gowda H."/>
            <person name="Madugundu A."/>
            <person name="Renuse S."/>
            <person name="Holt D."/>
            <person name="Pandey A."/>
            <person name="Papenfuss A.T."/>
            <person name="Fischer K."/>
        </authorList>
    </citation>
    <scope>NUCLEOTIDE SEQUENCE [LARGE SCALE GENOMIC DNA]</scope>
</reference>
<dbReference type="PROSITE" id="PS51281">
    <property type="entry name" value="TAP_C"/>
    <property type="match status" value="1"/>
</dbReference>
<sequence>MSRKYRRNPDQYFDKRNDNQMNNDDGHNRYANKNQYNPRSNVMNRLGKKPMPRNQRNNFRSTNRNESNNRHQNRTQDEFFKIIIPHGQNYEESYVKSLLHTYLDDMDDPCTFYNYHKSQGSAAFFVLGHQRADALRNLSRRVPTQTGQRLIIVTQRSAPPTIQMNDQFKTMIKEAMIAKYDQQSQILDLSRFRDFELFRNNGVYVVLNRMNILSYVIDLIVMHMPNIIAINLSHNQITLLEPMKAFANLSQFKALDLSHNNIYKEEELNHLIKCNLMELVLEGNPFANAFPTPEDYVSAVRKIFSNLKTLDKEDLPDKIGFDLGVTNNLPETKDSFIPDDSLKNFISGFLQEYYRMYDSESRQKLMVAYHESAMFTLSLSQNNAMYKPNELVLQESHNLIRMRDETNWVKSVKTSNIDIVSFLNKLPVTKHLLETFKVDIPFFSKNFVNVVVNGLFRESMKPQNPLRTFCRTFLLISHNDGFVIVNESFIISSPSMRQVNMLRNITSNSSDETMKQSTSSQSLSSSIGTSISNSDPRESIIQQFKEATKMNRHFSIQCLEENGFNPTVAFEVFTKLKQANALPMEAFVE</sequence>
<dbReference type="InterPro" id="IPR035979">
    <property type="entry name" value="RBD_domain_sf"/>
</dbReference>
<feature type="region of interest" description="Disordered" evidence="8">
    <location>
        <begin position="1"/>
        <end position="74"/>
    </location>
</feature>
<keyword evidence="6" id="KW-0509">mRNA transport</keyword>
<dbReference type="CDD" id="cd14342">
    <property type="entry name" value="UBA_TAP-C"/>
    <property type="match status" value="1"/>
</dbReference>
<dbReference type="EnsemblMetazoa" id="SSS_6794s_mrna">
    <property type="protein sequence ID" value="KAF7491210.1"/>
    <property type="gene ID" value="SSS_6794"/>
</dbReference>
<evidence type="ECO:0000256" key="7">
    <source>
        <dbReference type="ARBA" id="ARBA00023242"/>
    </source>
</evidence>
<evidence type="ECO:0000256" key="6">
    <source>
        <dbReference type="ARBA" id="ARBA00022816"/>
    </source>
</evidence>
<dbReference type="GO" id="GO:0016973">
    <property type="term" value="P:poly(A)+ mRNA export from nucleus"/>
    <property type="evidence" value="ECO:0007669"/>
    <property type="project" value="TreeGrafter"/>
</dbReference>
<proteinExistence type="inferred from homology"/>
<comment type="subcellular location">
    <subcellularLocation>
        <location evidence="1">Nucleus</location>
        <location evidence="1">Nucleoplasm</location>
    </subcellularLocation>
</comment>
<dbReference type="PROSITE" id="PS50177">
    <property type="entry name" value="NTF2_DOMAIN"/>
    <property type="match status" value="1"/>
</dbReference>
<feature type="compositionally biased region" description="Polar residues" evidence="8">
    <location>
        <begin position="54"/>
        <end position="66"/>
    </location>
</feature>
<evidence type="ECO:0000313" key="12">
    <source>
        <dbReference type="EnsemblMetazoa" id="KAF7491210.1"/>
    </source>
</evidence>
<accession>A0A834R7M7</accession>
<dbReference type="Gene3D" id="3.30.70.330">
    <property type="match status" value="1"/>
</dbReference>
<evidence type="ECO:0000259" key="10">
    <source>
        <dbReference type="PROSITE" id="PS51281"/>
    </source>
</evidence>
<dbReference type="InterPro" id="IPR057125">
    <property type="entry name" value="NXF1/2/3/5-like_LRR"/>
</dbReference>
<dbReference type="InterPro" id="IPR030217">
    <property type="entry name" value="NXF_fam"/>
</dbReference>
<dbReference type="Pfam" id="PF03943">
    <property type="entry name" value="TAP_C"/>
    <property type="match status" value="1"/>
</dbReference>
<evidence type="ECO:0000256" key="4">
    <source>
        <dbReference type="ARBA" id="ARBA00022614"/>
    </source>
</evidence>
<feature type="domain" description="NTF2" evidence="9">
    <location>
        <begin position="345"/>
        <end position="491"/>
    </location>
</feature>
<dbReference type="GO" id="GO:0005737">
    <property type="term" value="C:cytoplasm"/>
    <property type="evidence" value="ECO:0007669"/>
    <property type="project" value="InterPro"/>
</dbReference>
<dbReference type="Gene3D" id="1.10.8.10">
    <property type="entry name" value="DNA helicase RuvA subunit, C-terminal domain"/>
    <property type="match status" value="1"/>
</dbReference>
<evidence type="ECO:0000256" key="2">
    <source>
        <dbReference type="ARBA" id="ARBA00009285"/>
    </source>
</evidence>
<dbReference type="InterPro" id="IPR032710">
    <property type="entry name" value="NTF2-like_dom_sf"/>
</dbReference>
<dbReference type="InterPro" id="IPR015245">
    <property type="entry name" value="Tap_RNA-bd"/>
</dbReference>
<feature type="domain" description="TAP-C" evidence="10">
    <location>
        <begin position="535"/>
        <end position="589"/>
    </location>
</feature>
<keyword evidence="7" id="KW-0539">Nucleus</keyword>
<keyword evidence="4" id="KW-0433">Leucine-rich repeat</keyword>
<dbReference type="InterPro" id="IPR001611">
    <property type="entry name" value="Leu-rich_rpt"/>
</dbReference>
<keyword evidence="3" id="KW-0813">Transport</keyword>
<dbReference type="SMART" id="SM00804">
    <property type="entry name" value="TAP_C"/>
    <property type="match status" value="1"/>
</dbReference>
<gene>
    <name evidence="11" type="ORF">SSS_6794</name>
</gene>
<dbReference type="InterPro" id="IPR005637">
    <property type="entry name" value="TAP_C_dom"/>
</dbReference>
<dbReference type="EMBL" id="WVUK01000060">
    <property type="protein sequence ID" value="KAF7491210.1"/>
    <property type="molecule type" value="Genomic_DNA"/>
</dbReference>
<protein>
    <submittedName>
        <fullName evidence="11">Nuclear RNA export factor 1</fullName>
    </submittedName>
</protein>
<evidence type="ECO:0000256" key="5">
    <source>
        <dbReference type="ARBA" id="ARBA00022737"/>
    </source>
</evidence>
<dbReference type="SUPFAM" id="SSF46934">
    <property type="entry name" value="UBA-like"/>
    <property type="match status" value="1"/>
</dbReference>
<evidence type="ECO:0000313" key="11">
    <source>
        <dbReference type="EMBL" id="KAF7491210.1"/>
    </source>
</evidence>
<dbReference type="Pfam" id="PF22602">
    <property type="entry name" value="NXF_NTF2"/>
    <property type="match status" value="1"/>
</dbReference>
<organism evidence="11">
    <name type="scientific">Sarcoptes scabiei</name>
    <name type="common">Itch mite</name>
    <name type="synonym">Acarus scabiei</name>
    <dbReference type="NCBI Taxonomy" id="52283"/>
    <lineage>
        <taxon>Eukaryota</taxon>
        <taxon>Metazoa</taxon>
        <taxon>Ecdysozoa</taxon>
        <taxon>Arthropoda</taxon>
        <taxon>Chelicerata</taxon>
        <taxon>Arachnida</taxon>
        <taxon>Acari</taxon>
        <taxon>Acariformes</taxon>
        <taxon>Sarcoptiformes</taxon>
        <taxon>Astigmata</taxon>
        <taxon>Psoroptidia</taxon>
        <taxon>Sarcoptoidea</taxon>
        <taxon>Sarcoptidae</taxon>
        <taxon>Sarcoptinae</taxon>
        <taxon>Sarcoptes</taxon>
    </lineage>
</organism>
<dbReference type="Gene3D" id="3.10.450.50">
    <property type="match status" value="1"/>
</dbReference>
<reference evidence="12" key="3">
    <citation type="submission" date="2022-06" db="UniProtKB">
        <authorList>
            <consortium name="EnsemblMetazoa"/>
        </authorList>
    </citation>
    <scope>IDENTIFICATION</scope>
</reference>
<evidence type="ECO:0000259" key="9">
    <source>
        <dbReference type="PROSITE" id="PS50177"/>
    </source>
</evidence>
<feature type="region of interest" description="Disordered" evidence="8">
    <location>
        <begin position="507"/>
        <end position="534"/>
    </location>
</feature>
<evidence type="ECO:0000256" key="3">
    <source>
        <dbReference type="ARBA" id="ARBA00022448"/>
    </source>
</evidence>
<dbReference type="SUPFAM" id="SSF54928">
    <property type="entry name" value="RNA-binding domain, RBD"/>
    <property type="match status" value="1"/>
</dbReference>
<dbReference type="FunFam" id="1.10.8.10:FF:000018">
    <property type="entry name" value="Nuclear RNA export factor 1"/>
    <property type="match status" value="1"/>
</dbReference>
<dbReference type="InterPro" id="IPR002075">
    <property type="entry name" value="NTF2_dom"/>
</dbReference>
<keyword evidence="13" id="KW-1185">Reference proteome</keyword>
<dbReference type="SUPFAM" id="SSF54427">
    <property type="entry name" value="NTF2-like"/>
    <property type="match status" value="1"/>
</dbReference>
<comment type="similarity">
    <text evidence="2">Belongs to the NXF family.</text>
</comment>
<feature type="compositionally biased region" description="Low complexity" evidence="8">
    <location>
        <begin position="516"/>
        <end position="534"/>
    </location>
</feature>
<dbReference type="SUPFAM" id="SSF52058">
    <property type="entry name" value="L domain-like"/>
    <property type="match status" value="1"/>
</dbReference>
<dbReference type="AlphaFoldDB" id="A0A834R7M7"/>
<dbReference type="PROSITE" id="PS51450">
    <property type="entry name" value="LRR"/>
    <property type="match status" value="1"/>
</dbReference>
<evidence type="ECO:0000313" key="13">
    <source>
        <dbReference type="Proteomes" id="UP000070412"/>
    </source>
</evidence>
<evidence type="ECO:0000256" key="1">
    <source>
        <dbReference type="ARBA" id="ARBA00004642"/>
    </source>
</evidence>
<evidence type="ECO:0000256" key="8">
    <source>
        <dbReference type="SAM" id="MobiDB-lite"/>
    </source>
</evidence>
<name>A0A834R7M7_SARSC</name>
<dbReference type="Pfam" id="PF09162">
    <property type="entry name" value="Tap-RNA_bind"/>
    <property type="match status" value="1"/>
</dbReference>